<evidence type="ECO:0000313" key="1">
    <source>
        <dbReference type="EMBL" id="SBW18117.1"/>
    </source>
</evidence>
<reference evidence="2" key="1">
    <citation type="submission" date="2016-02" db="EMBL/GenBank/DDBJ databases">
        <authorList>
            <person name="Wibberg D."/>
        </authorList>
    </citation>
    <scope>NUCLEOTIDE SEQUENCE [LARGE SCALE GENOMIC DNA]</scope>
</reference>
<dbReference type="AlphaFoldDB" id="A0A1C3NTT1"/>
<sequence>MTATNSGAKYYWPWYGYTTGCGTTYTYNTYTYNTYATDSNGIQYATVELGVFRAARWRAPERRPSPSGRAPETADRLAAEQWPRRMFWTDACPEPITWAERRRFSPRSAAG</sequence>
<dbReference type="Proteomes" id="UP000199013">
    <property type="component" value="Unassembled WGS sequence"/>
</dbReference>
<dbReference type="EMBL" id="FLUV01000208">
    <property type="protein sequence ID" value="SBW18117.1"/>
    <property type="molecule type" value="Genomic_DNA"/>
</dbReference>
<accession>A0A1C3NTT1</accession>
<keyword evidence="2" id="KW-1185">Reference proteome</keyword>
<protein>
    <submittedName>
        <fullName evidence="1">Uncharacterized protein</fullName>
    </submittedName>
</protein>
<organism evidence="1 2">
    <name type="scientific">Candidatus Protofrankia californiensis</name>
    <dbReference type="NCBI Taxonomy" id="1839754"/>
    <lineage>
        <taxon>Bacteria</taxon>
        <taxon>Bacillati</taxon>
        <taxon>Actinomycetota</taxon>
        <taxon>Actinomycetes</taxon>
        <taxon>Frankiales</taxon>
        <taxon>Frankiaceae</taxon>
        <taxon>Protofrankia</taxon>
    </lineage>
</organism>
<name>A0A1C3NTT1_9ACTN</name>
<evidence type="ECO:0000313" key="2">
    <source>
        <dbReference type="Proteomes" id="UP000199013"/>
    </source>
</evidence>
<gene>
    <name evidence="1" type="ORF">FDG2_0527</name>
</gene>
<proteinExistence type="predicted"/>